<evidence type="ECO:0000256" key="7">
    <source>
        <dbReference type="SAM" id="MobiDB-lite"/>
    </source>
</evidence>
<feature type="region of interest" description="Disordered" evidence="7">
    <location>
        <begin position="495"/>
        <end position="541"/>
    </location>
</feature>
<feature type="compositionally biased region" description="Polar residues" evidence="7">
    <location>
        <begin position="504"/>
        <end position="519"/>
    </location>
</feature>
<feature type="domain" description="BHLH" evidence="8">
    <location>
        <begin position="424"/>
        <end position="473"/>
    </location>
</feature>
<dbReference type="GO" id="GO:0005634">
    <property type="term" value="C:nucleus"/>
    <property type="evidence" value="ECO:0007669"/>
    <property type="project" value="UniProtKB-SubCell"/>
</dbReference>
<evidence type="ECO:0000256" key="4">
    <source>
        <dbReference type="ARBA" id="ARBA00023163"/>
    </source>
</evidence>
<comment type="subcellular location">
    <subcellularLocation>
        <location evidence="1">Nucleus</location>
    </subcellularLocation>
</comment>
<keyword evidence="4" id="KW-0804">Transcription</keyword>
<dbReference type="GO" id="GO:0080090">
    <property type="term" value="P:regulation of primary metabolic process"/>
    <property type="evidence" value="ECO:0007669"/>
    <property type="project" value="UniProtKB-ARBA"/>
</dbReference>
<dbReference type="PROSITE" id="PS50888">
    <property type="entry name" value="BHLH"/>
    <property type="match status" value="1"/>
</dbReference>
<dbReference type="PANTHER" id="PTHR46266">
    <property type="entry name" value="TRANSCRIPTION FACTOR TT8"/>
    <property type="match status" value="1"/>
</dbReference>
<dbReference type="Pfam" id="PF00010">
    <property type="entry name" value="HLH"/>
    <property type="match status" value="1"/>
</dbReference>
<evidence type="ECO:0000256" key="3">
    <source>
        <dbReference type="ARBA" id="ARBA00023159"/>
    </source>
</evidence>
<dbReference type="InterPro" id="IPR011598">
    <property type="entry name" value="bHLH_dom"/>
</dbReference>
<dbReference type="EMBL" id="CAADRP010000001">
    <property type="protein sequence ID" value="VFU20498.1"/>
    <property type="molecule type" value="Genomic_DNA"/>
</dbReference>
<keyword evidence="5" id="KW-0539">Nucleus</keyword>
<proteinExistence type="predicted"/>
<dbReference type="SUPFAM" id="SSF47459">
    <property type="entry name" value="HLH, helix-loop-helix DNA-binding domain"/>
    <property type="match status" value="1"/>
</dbReference>
<dbReference type="Pfam" id="PF14215">
    <property type="entry name" value="bHLH-MYC_N"/>
    <property type="match status" value="1"/>
</dbReference>
<feature type="compositionally biased region" description="Polar residues" evidence="7">
    <location>
        <begin position="242"/>
        <end position="254"/>
    </location>
</feature>
<dbReference type="InterPro" id="IPR025610">
    <property type="entry name" value="MYC/MYB_N"/>
</dbReference>
<keyword evidence="6" id="KW-0175">Coiled coil</keyword>
<gene>
    <name evidence="9" type="ORF">SVIM_LOCUS6050</name>
</gene>
<sequence length="629" mass="69979">MADELRNQERLPDNLKKQLALAVRSIQWSYAIFWSNSTTQPGVLEWADGFYNGDIKTRKTVQSIELNEDEFGLQRSEQLRELYESLSAGEANPQARRHSAALSPEDLTDTEWYYLVCMSFVFDNGQGLPGTTLANGYHTWLCNAPSAGSKIFSRSLLAKTVVCFPFMSGVVELGVSEQVLEDPSLIQHIKTSFLEIPCTVAAKHSSAKSDKELASATLNREIQDTKPVPAIRCGGLDIVSRNDNSNDQAATDSTMAEGRNGGTSQVQSWEFMDDDFSNCVHHPLNSSDCVSQTIVDPVKLVPVLKDGKVNDQSLQDVQDCNHKKLTASKLQSDDLHYQSVLSLLSKTSHPLILGPNVQYCHQEPSFVSWKKAGLMHSQKLKSGNPQKLLKKILFEVPRNHVDGLLDSPENNRDKVICGRPEADKKDASHVLSEKRRREKLNKSLMILKSIVPSISKVDKVSILDGTIQYLQELERKVEELESRRELLEAITKRKPQDTVERTSDNYGSNKIGNGKNSLTNKRKAPDIDEMESDTNHNISKDGSADHTIVSMNKEDVLIEIKCLWREGILLELMDAASHLHLDSHSVESSTTDGILSLTIKSKHKGLNAASVGTIKHAFQIVAGNLFPNR</sequence>
<dbReference type="InterPro" id="IPR036638">
    <property type="entry name" value="HLH_DNA-bd_sf"/>
</dbReference>
<reference evidence="9" key="1">
    <citation type="submission" date="2019-03" db="EMBL/GenBank/DDBJ databases">
        <authorList>
            <person name="Mank J."/>
            <person name="Almeida P."/>
        </authorList>
    </citation>
    <scope>NUCLEOTIDE SEQUENCE</scope>
    <source>
        <strain evidence="9">78183</strain>
    </source>
</reference>
<evidence type="ECO:0000256" key="2">
    <source>
        <dbReference type="ARBA" id="ARBA00023015"/>
    </source>
</evidence>
<evidence type="ECO:0000256" key="1">
    <source>
        <dbReference type="ARBA" id="ARBA00004123"/>
    </source>
</evidence>
<name>A0A6N2JXN7_SALVM</name>
<accession>A0A6N2JXN7</accession>
<dbReference type="Gene3D" id="4.10.280.10">
    <property type="entry name" value="Helix-loop-helix DNA-binding domain"/>
    <property type="match status" value="1"/>
</dbReference>
<dbReference type="Pfam" id="PF22754">
    <property type="entry name" value="bHLH-TF_ACT-like_plant"/>
    <property type="match status" value="1"/>
</dbReference>
<protein>
    <recommendedName>
        <fullName evidence="8">BHLH domain-containing protein</fullName>
    </recommendedName>
</protein>
<evidence type="ECO:0000313" key="9">
    <source>
        <dbReference type="EMBL" id="VFU20498.1"/>
    </source>
</evidence>
<evidence type="ECO:0000256" key="5">
    <source>
        <dbReference type="ARBA" id="ARBA00023242"/>
    </source>
</evidence>
<keyword evidence="2" id="KW-0805">Transcription regulation</keyword>
<dbReference type="GO" id="GO:0046983">
    <property type="term" value="F:protein dimerization activity"/>
    <property type="evidence" value="ECO:0007669"/>
    <property type="project" value="InterPro"/>
</dbReference>
<feature type="region of interest" description="Disordered" evidence="7">
    <location>
        <begin position="242"/>
        <end position="262"/>
    </location>
</feature>
<organism evidence="9">
    <name type="scientific">Salix viminalis</name>
    <name type="common">Common osier</name>
    <name type="synonym">Basket willow</name>
    <dbReference type="NCBI Taxonomy" id="40686"/>
    <lineage>
        <taxon>Eukaryota</taxon>
        <taxon>Viridiplantae</taxon>
        <taxon>Streptophyta</taxon>
        <taxon>Embryophyta</taxon>
        <taxon>Tracheophyta</taxon>
        <taxon>Spermatophyta</taxon>
        <taxon>Magnoliopsida</taxon>
        <taxon>eudicotyledons</taxon>
        <taxon>Gunneridae</taxon>
        <taxon>Pentapetalae</taxon>
        <taxon>rosids</taxon>
        <taxon>fabids</taxon>
        <taxon>Malpighiales</taxon>
        <taxon>Salicaceae</taxon>
        <taxon>Saliceae</taxon>
        <taxon>Salix</taxon>
    </lineage>
</organism>
<dbReference type="InterPro" id="IPR054502">
    <property type="entry name" value="bHLH-TF_ACT-like_plant"/>
</dbReference>
<evidence type="ECO:0000259" key="8">
    <source>
        <dbReference type="PROSITE" id="PS50888"/>
    </source>
</evidence>
<dbReference type="SMART" id="SM00353">
    <property type="entry name" value="HLH"/>
    <property type="match status" value="1"/>
</dbReference>
<dbReference type="PANTHER" id="PTHR46266:SF3">
    <property type="entry name" value="TRANSCRIPTION FACTOR EGL1"/>
    <property type="match status" value="1"/>
</dbReference>
<evidence type="ECO:0000256" key="6">
    <source>
        <dbReference type="SAM" id="Coils"/>
    </source>
</evidence>
<dbReference type="AlphaFoldDB" id="A0A6N2JXN7"/>
<keyword evidence="3" id="KW-0010">Activator</keyword>
<feature type="coiled-coil region" evidence="6">
    <location>
        <begin position="463"/>
        <end position="490"/>
    </location>
</feature>